<name>A0ABW0PWW2_9HYPH</name>
<reference evidence="3" key="1">
    <citation type="journal article" date="2019" name="Int. J. Syst. Evol. Microbiol.">
        <title>The Global Catalogue of Microorganisms (GCM) 10K type strain sequencing project: providing services to taxonomists for standard genome sequencing and annotation.</title>
        <authorList>
            <consortium name="The Broad Institute Genomics Platform"/>
            <consortium name="The Broad Institute Genome Sequencing Center for Infectious Disease"/>
            <person name="Wu L."/>
            <person name="Ma J."/>
        </authorList>
    </citation>
    <scope>NUCLEOTIDE SEQUENCE [LARGE SCALE GENOMIC DNA]</scope>
    <source>
        <strain evidence="3">KACC 12633</strain>
    </source>
</reference>
<accession>A0ABW0PWW2</accession>
<sequence>MSNVTKLEIRVGGHDGRILVLKGRVAWMVDRLIKAGPRGTTSIESPAPRISHYVFKAREAGLNIETVDEPHDGAFSGRHGRYFLRSTVEVLSLEVAA</sequence>
<dbReference type="Pfam" id="PF22324">
    <property type="entry name" value="HTH_91"/>
    <property type="match status" value="1"/>
</dbReference>
<dbReference type="EMBL" id="JBHSML010000004">
    <property type="protein sequence ID" value="MFC5517066.1"/>
    <property type="molecule type" value="Genomic_DNA"/>
</dbReference>
<dbReference type="RefSeq" id="WP_266345342.1">
    <property type="nucleotide sequence ID" value="NZ_JAPKNH010000008.1"/>
</dbReference>
<comment type="caution">
    <text evidence="2">The sequence shown here is derived from an EMBL/GenBank/DDBJ whole genome shotgun (WGS) entry which is preliminary data.</text>
</comment>
<feature type="domain" description="Winged helix" evidence="1">
    <location>
        <begin position="20"/>
        <end position="92"/>
    </location>
</feature>
<evidence type="ECO:0000259" key="1">
    <source>
        <dbReference type="Pfam" id="PF22324"/>
    </source>
</evidence>
<dbReference type="Proteomes" id="UP001596150">
    <property type="component" value="Unassembled WGS sequence"/>
</dbReference>
<dbReference type="InterPro" id="IPR054382">
    <property type="entry name" value="wHTH_alphaproteobact"/>
</dbReference>
<evidence type="ECO:0000313" key="2">
    <source>
        <dbReference type="EMBL" id="MFC5517066.1"/>
    </source>
</evidence>
<proteinExistence type="predicted"/>
<keyword evidence="3" id="KW-1185">Reference proteome</keyword>
<gene>
    <name evidence="2" type="ORF">ACFPP9_14875</name>
</gene>
<protein>
    <recommendedName>
        <fullName evidence="1">Winged helix domain-containing protein</fullName>
    </recommendedName>
</protein>
<evidence type="ECO:0000313" key="3">
    <source>
        <dbReference type="Proteomes" id="UP001596150"/>
    </source>
</evidence>
<organism evidence="2 3">
    <name type="scientific">Kaistia terrae</name>
    <dbReference type="NCBI Taxonomy" id="537017"/>
    <lineage>
        <taxon>Bacteria</taxon>
        <taxon>Pseudomonadati</taxon>
        <taxon>Pseudomonadota</taxon>
        <taxon>Alphaproteobacteria</taxon>
        <taxon>Hyphomicrobiales</taxon>
        <taxon>Kaistiaceae</taxon>
        <taxon>Kaistia</taxon>
    </lineage>
</organism>